<dbReference type="Proteomes" id="UP001177003">
    <property type="component" value="Chromosome 4"/>
</dbReference>
<keyword evidence="1" id="KW-0627">Porphyrin biosynthesis</keyword>
<comment type="function">
    <text evidence="1">Catalyzes cyclization of the linear tetrapyrrole, hydroxymethylbilane, to the macrocyclic uroporphyrinogen III.</text>
</comment>
<dbReference type="InterPro" id="IPR039793">
    <property type="entry name" value="UROS/Hem4"/>
</dbReference>
<protein>
    <recommendedName>
        <fullName evidence="1">Uroporphyrinogen-III synthase</fullName>
        <ecNumber evidence="1">4.2.1.75</ecNumber>
    </recommendedName>
</protein>
<dbReference type="Gene3D" id="3.40.50.10090">
    <property type="match status" value="1"/>
</dbReference>
<gene>
    <name evidence="2" type="ORF">LSALG_LOCUS21260</name>
</gene>
<comment type="similarity">
    <text evidence="1">Belongs to the uroporphyrinogen-III synthase family.</text>
</comment>
<organism evidence="2 3">
    <name type="scientific">Lactuca saligna</name>
    <name type="common">Willowleaf lettuce</name>
    <dbReference type="NCBI Taxonomy" id="75948"/>
    <lineage>
        <taxon>Eukaryota</taxon>
        <taxon>Viridiplantae</taxon>
        <taxon>Streptophyta</taxon>
        <taxon>Embryophyta</taxon>
        <taxon>Tracheophyta</taxon>
        <taxon>Spermatophyta</taxon>
        <taxon>Magnoliopsida</taxon>
        <taxon>eudicotyledons</taxon>
        <taxon>Gunneridae</taxon>
        <taxon>Pentapetalae</taxon>
        <taxon>asterids</taxon>
        <taxon>campanulids</taxon>
        <taxon>Asterales</taxon>
        <taxon>Asteraceae</taxon>
        <taxon>Cichorioideae</taxon>
        <taxon>Cichorieae</taxon>
        <taxon>Lactucinae</taxon>
        <taxon>Lactuca</taxon>
    </lineage>
</organism>
<sequence length="175" mass="18832">MMFCRLTTLCNSSRLTSYSHVIYNHRAAGTPNVKVAAVGTGIATIFHEVKPSSEKFIEVSFTPSKATGKVLASKPPNQGNERCTVQYHASAKEPIQHVDQTILQQALSASAVAVASPSTVGLYFLLFYKSAWVDLLPEPHTWEGSVACFGETTASVARKLGLTNVYHPSTPGLHG</sequence>
<dbReference type="PANTHER" id="PTHR38042">
    <property type="entry name" value="UROPORPHYRINOGEN-III SYNTHASE, CHLOROPLASTIC"/>
    <property type="match status" value="1"/>
</dbReference>
<dbReference type="GO" id="GO:0006782">
    <property type="term" value="P:protoporphyrinogen IX biosynthetic process"/>
    <property type="evidence" value="ECO:0007669"/>
    <property type="project" value="UniProtKB-UniRule"/>
</dbReference>
<accession>A0AA35YWY2</accession>
<dbReference type="GO" id="GO:0009507">
    <property type="term" value="C:chloroplast"/>
    <property type="evidence" value="ECO:0007669"/>
    <property type="project" value="TreeGrafter"/>
</dbReference>
<dbReference type="EC" id="4.2.1.75" evidence="1"/>
<dbReference type="InterPro" id="IPR036108">
    <property type="entry name" value="4pyrrol_syn_uPrphyn_synt_sf"/>
</dbReference>
<reference evidence="2" key="1">
    <citation type="submission" date="2023-04" db="EMBL/GenBank/DDBJ databases">
        <authorList>
            <person name="Vijverberg K."/>
            <person name="Xiong W."/>
            <person name="Schranz E."/>
        </authorList>
    </citation>
    <scope>NUCLEOTIDE SEQUENCE</scope>
</reference>
<dbReference type="AlphaFoldDB" id="A0AA35YWY2"/>
<dbReference type="PANTHER" id="PTHR38042:SF5">
    <property type="entry name" value="UROPORPHYRINOGEN-III SYNTHASE"/>
    <property type="match status" value="1"/>
</dbReference>
<dbReference type="GO" id="GO:0006780">
    <property type="term" value="P:uroporphyrinogen III biosynthetic process"/>
    <property type="evidence" value="ECO:0007669"/>
    <property type="project" value="UniProtKB-UniRule"/>
</dbReference>
<evidence type="ECO:0000313" key="3">
    <source>
        <dbReference type="Proteomes" id="UP001177003"/>
    </source>
</evidence>
<dbReference type="EMBL" id="OX465080">
    <property type="protein sequence ID" value="CAI9281569.1"/>
    <property type="molecule type" value="Genomic_DNA"/>
</dbReference>
<dbReference type="GO" id="GO:0004852">
    <property type="term" value="F:uroporphyrinogen-III synthase activity"/>
    <property type="evidence" value="ECO:0007669"/>
    <property type="project" value="UniProtKB-UniRule"/>
</dbReference>
<evidence type="ECO:0000256" key="1">
    <source>
        <dbReference type="RuleBase" id="RU366031"/>
    </source>
</evidence>
<comment type="pathway">
    <text evidence="1">Porphyrin-containing compound metabolism; protoporphyrin-IX biosynthesis; coproporphyrinogen-III from 5-aminolevulinate: step 3/4.</text>
</comment>
<name>A0AA35YWY2_LACSI</name>
<comment type="catalytic activity">
    <reaction evidence="1">
        <text>hydroxymethylbilane = uroporphyrinogen III + H2O</text>
        <dbReference type="Rhea" id="RHEA:18965"/>
        <dbReference type="ChEBI" id="CHEBI:15377"/>
        <dbReference type="ChEBI" id="CHEBI:57308"/>
        <dbReference type="ChEBI" id="CHEBI:57845"/>
        <dbReference type="EC" id="4.2.1.75"/>
    </reaction>
</comment>
<evidence type="ECO:0000313" key="2">
    <source>
        <dbReference type="EMBL" id="CAI9281569.1"/>
    </source>
</evidence>
<dbReference type="SUPFAM" id="SSF69618">
    <property type="entry name" value="HemD-like"/>
    <property type="match status" value="1"/>
</dbReference>
<keyword evidence="1" id="KW-0456">Lyase</keyword>
<proteinExistence type="inferred from homology"/>
<keyword evidence="3" id="KW-1185">Reference proteome</keyword>